<feature type="domain" description="FecR N-terminal" evidence="3">
    <location>
        <begin position="13"/>
        <end position="54"/>
    </location>
</feature>
<dbReference type="RefSeq" id="WP_153354375.1">
    <property type="nucleotide sequence ID" value="NZ_JAYKOO010000002.1"/>
</dbReference>
<gene>
    <name evidence="4" type="ORF">GAO09_12650</name>
</gene>
<evidence type="ECO:0000313" key="4">
    <source>
        <dbReference type="EMBL" id="MQY46879.1"/>
    </source>
</evidence>
<dbReference type="EMBL" id="WIXI01000043">
    <property type="protein sequence ID" value="MQY46879.1"/>
    <property type="molecule type" value="Genomic_DNA"/>
</dbReference>
<feature type="transmembrane region" description="Helical" evidence="1">
    <location>
        <begin position="86"/>
        <end position="108"/>
    </location>
</feature>
<dbReference type="Gene3D" id="3.55.50.30">
    <property type="match status" value="1"/>
</dbReference>
<dbReference type="PANTHER" id="PTHR30273:SF2">
    <property type="entry name" value="PROTEIN FECR"/>
    <property type="match status" value="1"/>
</dbReference>
<protein>
    <submittedName>
        <fullName evidence="4">DUF4880 domain-containing protein</fullName>
    </submittedName>
</protein>
<dbReference type="PANTHER" id="PTHR30273">
    <property type="entry name" value="PERIPLASMIC SIGNAL SENSOR AND SIGMA FACTOR ACTIVATOR FECR-RELATED"/>
    <property type="match status" value="1"/>
</dbReference>
<dbReference type="GO" id="GO:0016989">
    <property type="term" value="F:sigma factor antagonist activity"/>
    <property type="evidence" value="ECO:0007669"/>
    <property type="project" value="TreeGrafter"/>
</dbReference>
<comment type="caution">
    <text evidence="4">The sequence shown here is derived from an EMBL/GenBank/DDBJ whole genome shotgun (WGS) entry which is preliminary data.</text>
</comment>
<reference evidence="4 5" key="1">
    <citation type="submission" date="2019-11" db="EMBL/GenBank/DDBJ databases">
        <title>Genome analysis of Rhizobacterium cereale a novel genus and species isolated from maize roots in North Spain.</title>
        <authorList>
            <person name="Menendez E."/>
            <person name="Flores-Felix J.D."/>
            <person name="Ramirez-Bahena M.-H."/>
            <person name="Igual J.M."/>
            <person name="Garcia-Fraile P."/>
            <person name="Peix A."/>
            <person name="Velazquez E."/>
        </authorList>
    </citation>
    <scope>NUCLEOTIDE SEQUENCE [LARGE SCALE GENOMIC DNA]</scope>
    <source>
        <strain evidence="4 5">RZME27</strain>
    </source>
</reference>
<keyword evidence="1" id="KW-1133">Transmembrane helix</keyword>
<keyword evidence="1" id="KW-0472">Membrane</keyword>
<dbReference type="InterPro" id="IPR006860">
    <property type="entry name" value="FecR"/>
</dbReference>
<evidence type="ECO:0000313" key="5">
    <source>
        <dbReference type="Proteomes" id="UP000435138"/>
    </source>
</evidence>
<organism evidence="4 5">
    <name type="scientific">Endobacterium cereale</name>
    <dbReference type="NCBI Taxonomy" id="2663029"/>
    <lineage>
        <taxon>Bacteria</taxon>
        <taxon>Pseudomonadati</taxon>
        <taxon>Pseudomonadota</taxon>
        <taxon>Alphaproteobacteria</taxon>
        <taxon>Hyphomicrobiales</taxon>
        <taxon>Rhizobiaceae</taxon>
        <taxon>Endobacterium</taxon>
    </lineage>
</organism>
<name>A0A6A8A831_9HYPH</name>
<dbReference type="Pfam" id="PF16220">
    <property type="entry name" value="DUF4880"/>
    <property type="match status" value="1"/>
</dbReference>
<feature type="domain" description="FecR protein" evidence="2">
    <location>
        <begin position="114"/>
        <end position="206"/>
    </location>
</feature>
<proteinExistence type="predicted"/>
<keyword evidence="1" id="KW-0812">Transmembrane</keyword>
<evidence type="ECO:0000256" key="1">
    <source>
        <dbReference type="SAM" id="Phobius"/>
    </source>
</evidence>
<dbReference type="InterPro" id="IPR032623">
    <property type="entry name" value="FecR_N"/>
</dbReference>
<dbReference type="Pfam" id="PF04773">
    <property type="entry name" value="FecR"/>
    <property type="match status" value="1"/>
</dbReference>
<dbReference type="AlphaFoldDB" id="A0A6A8A831"/>
<dbReference type="PIRSF" id="PIRSF018266">
    <property type="entry name" value="FecR"/>
    <property type="match status" value="1"/>
</dbReference>
<dbReference type="InterPro" id="IPR012373">
    <property type="entry name" value="Ferrdict_sens_TM"/>
</dbReference>
<dbReference type="Proteomes" id="UP000435138">
    <property type="component" value="Unassembled WGS sequence"/>
</dbReference>
<evidence type="ECO:0000259" key="3">
    <source>
        <dbReference type="Pfam" id="PF16220"/>
    </source>
</evidence>
<keyword evidence="5" id="KW-1185">Reference proteome</keyword>
<evidence type="ECO:0000259" key="2">
    <source>
        <dbReference type="Pfam" id="PF04773"/>
    </source>
</evidence>
<accession>A0A6A8A831</accession>
<sequence length="320" mass="34327">MAFENDTSASAADEATEWLIRVRENPENDEVRDAFNAWIFASAENRREWEKTCQAWRAVGVARTSRSRVASGQRGRTNSHGAKSKIATAFATAGLALCLIAFAGPSMLIRMQADYQTGTGQTRSVDLADGSRVILGPDSALLLAFSDSRRGVVLLKGQAFFDIARDENKPFEVDGGGLTIAVLGTGFDLDLGENRSVVALAHGSIEASSLSGQRVLAPGDVLTLDRHTGGISEAKVDVADIGAWREGRLAVVNQPIGAVIAEIQRYHPAWISVPDQSLADQKVTGIYDLKAPDEALGALVDPYGGKVRKISAYLRIVSRF</sequence>
<dbReference type="Gene3D" id="2.60.120.1440">
    <property type="match status" value="1"/>
</dbReference>